<comment type="caution">
    <text evidence="1">The sequence shown here is derived from an EMBL/GenBank/DDBJ whole genome shotgun (WGS) entry which is preliminary data.</text>
</comment>
<accession>A0A921KYZ9</accession>
<name>A0A921KYZ9_9BACT</name>
<evidence type="ECO:0000313" key="2">
    <source>
        <dbReference type="Proteomes" id="UP000742098"/>
    </source>
</evidence>
<organism evidence="1 2">
    <name type="scientific">Butyricimonas virosa</name>
    <dbReference type="NCBI Taxonomy" id="544645"/>
    <lineage>
        <taxon>Bacteria</taxon>
        <taxon>Pseudomonadati</taxon>
        <taxon>Bacteroidota</taxon>
        <taxon>Bacteroidia</taxon>
        <taxon>Bacteroidales</taxon>
        <taxon>Odoribacteraceae</taxon>
        <taxon>Butyricimonas</taxon>
    </lineage>
</organism>
<proteinExistence type="predicted"/>
<dbReference type="Proteomes" id="UP000742098">
    <property type="component" value="Unassembled WGS sequence"/>
</dbReference>
<reference evidence="1" key="2">
    <citation type="submission" date="2021-09" db="EMBL/GenBank/DDBJ databases">
        <authorList>
            <person name="Gilroy R."/>
        </authorList>
    </citation>
    <scope>NUCLEOTIDE SEQUENCE</scope>
    <source>
        <strain evidence="1">6966</strain>
    </source>
</reference>
<evidence type="ECO:0000313" key="1">
    <source>
        <dbReference type="EMBL" id="HJF71197.1"/>
    </source>
</evidence>
<dbReference type="EMBL" id="DYVS01000186">
    <property type="protein sequence ID" value="HJF71197.1"/>
    <property type="molecule type" value="Genomic_DNA"/>
</dbReference>
<gene>
    <name evidence="1" type="ORF">K8V05_10620</name>
</gene>
<dbReference type="AlphaFoldDB" id="A0A921KYZ9"/>
<protein>
    <submittedName>
        <fullName evidence="1">Uncharacterized protein</fullName>
    </submittedName>
</protein>
<reference evidence="1" key="1">
    <citation type="journal article" date="2021" name="PeerJ">
        <title>Extensive microbial diversity within the chicken gut microbiome revealed by metagenomics and culture.</title>
        <authorList>
            <person name="Gilroy R."/>
            <person name="Ravi A."/>
            <person name="Getino M."/>
            <person name="Pursley I."/>
            <person name="Horton D.L."/>
            <person name="Alikhan N.F."/>
            <person name="Baker D."/>
            <person name="Gharbi K."/>
            <person name="Hall N."/>
            <person name="Watson M."/>
            <person name="Adriaenssens E.M."/>
            <person name="Foster-Nyarko E."/>
            <person name="Jarju S."/>
            <person name="Secka A."/>
            <person name="Antonio M."/>
            <person name="Oren A."/>
            <person name="Chaudhuri R.R."/>
            <person name="La Ragione R."/>
            <person name="Hildebrand F."/>
            <person name="Pallen M.J."/>
        </authorList>
    </citation>
    <scope>NUCLEOTIDE SEQUENCE</scope>
    <source>
        <strain evidence="1">6966</strain>
    </source>
</reference>
<sequence>MRIPFICEEMSSTCIMKCGMKRFIFVCVFGIIMILPSFGQDTLRVRGVVEGKYIEYGLLVKMLVNDTVYQSIFLDSTGYFEFLYAAPSPDYKLAFCYLAHPVPGVKYDS</sequence>
<feature type="non-terminal residue" evidence="1">
    <location>
        <position position="109"/>
    </location>
</feature>